<comment type="caution">
    <text evidence="3">The sequence shown here is derived from an EMBL/GenBank/DDBJ whole genome shotgun (WGS) entry which is preliminary data.</text>
</comment>
<reference evidence="3 4" key="1">
    <citation type="journal article" date="2018" name="PLoS Genet.">
        <title>Population sequencing reveals clonal diversity and ancestral inbreeding in the grapevine cultivar Chardonnay.</title>
        <authorList>
            <person name="Roach M.J."/>
            <person name="Johnson D.L."/>
            <person name="Bohlmann J."/>
            <person name="van Vuuren H.J."/>
            <person name="Jones S.J."/>
            <person name="Pretorius I.S."/>
            <person name="Schmidt S.A."/>
            <person name="Borneman A.R."/>
        </authorList>
    </citation>
    <scope>NUCLEOTIDE SEQUENCE [LARGE SCALE GENOMIC DNA]</scope>
    <source>
        <strain evidence="4">cv. Chardonnay</strain>
        <tissue evidence="3">Leaf</tissue>
    </source>
</reference>
<evidence type="ECO:0000256" key="2">
    <source>
        <dbReference type="ARBA" id="ARBA00022553"/>
    </source>
</evidence>
<comment type="cofactor">
    <cofactor evidence="1">
        <name>Mg(2+)</name>
        <dbReference type="ChEBI" id="CHEBI:18420"/>
    </cofactor>
</comment>
<dbReference type="Proteomes" id="UP000288805">
    <property type="component" value="Unassembled WGS sequence"/>
</dbReference>
<dbReference type="EMBL" id="QGNW01001578">
    <property type="protein sequence ID" value="RVW36244.1"/>
    <property type="molecule type" value="Genomic_DNA"/>
</dbReference>
<dbReference type="Gene3D" id="3.40.120.10">
    <property type="entry name" value="Alpha-D-Glucose-1,6-Bisphosphate, subunit A, domain 3"/>
    <property type="match status" value="1"/>
</dbReference>
<name>A0A438DL85_VITVI</name>
<organism evidence="3 4">
    <name type="scientific">Vitis vinifera</name>
    <name type="common">Grape</name>
    <dbReference type="NCBI Taxonomy" id="29760"/>
    <lineage>
        <taxon>Eukaryota</taxon>
        <taxon>Viridiplantae</taxon>
        <taxon>Streptophyta</taxon>
        <taxon>Embryophyta</taxon>
        <taxon>Tracheophyta</taxon>
        <taxon>Spermatophyta</taxon>
        <taxon>Magnoliopsida</taxon>
        <taxon>eudicotyledons</taxon>
        <taxon>Gunneridae</taxon>
        <taxon>Pentapetalae</taxon>
        <taxon>rosids</taxon>
        <taxon>Vitales</taxon>
        <taxon>Vitaceae</taxon>
        <taxon>Viteae</taxon>
        <taxon>Vitis</taxon>
    </lineage>
</organism>
<evidence type="ECO:0000256" key="1">
    <source>
        <dbReference type="ARBA" id="ARBA00001946"/>
    </source>
</evidence>
<keyword evidence="2" id="KW-0597">Phosphoprotein</keyword>
<sequence>MGKIPYQNFMGVAGYDDYSLNEWIPIDACNIRIREVVFHLTALQDTAHLAVRMTPPINGIRYAGCSRYSEADSRRGDPAGALFRSMLLRDYVAMQSCEESCEISGPDSEVGLDKETELVTKAQNQRSKFQVAVDDKDERPLEGLHIVVDADNGAEGFFFAEKVLEPLGAITTGNVDRFATVDSTGHELNRNRLIALMSAIVLEEQPGTTTATDSVTSDGLTTYIEKELEGKHHRCHGALKENYWLDDGVYHMVKLLSKLASARAFGIGGGSKVLTDLGWFLLRLSLHDPVLPLNIEAPSHDDAVKLGLAVLAAAKEFPALDSSTLDKFVQSSLHVHLCMATFGPCVIFYFLIP</sequence>
<evidence type="ECO:0000313" key="3">
    <source>
        <dbReference type="EMBL" id="RVW36244.1"/>
    </source>
</evidence>
<evidence type="ECO:0000313" key="4">
    <source>
        <dbReference type="Proteomes" id="UP000288805"/>
    </source>
</evidence>
<gene>
    <name evidence="3" type="ORF">CK203_107286</name>
</gene>
<dbReference type="InterPro" id="IPR050060">
    <property type="entry name" value="Phosphoglucosamine_mutase"/>
</dbReference>
<dbReference type="PANTHER" id="PTHR42946">
    <property type="entry name" value="PHOSPHOHEXOSE MUTASE"/>
    <property type="match status" value="1"/>
</dbReference>
<proteinExistence type="predicted"/>
<accession>A0A438DL85</accession>
<dbReference type="OrthoDB" id="1743979at2759"/>
<protein>
    <submittedName>
        <fullName evidence="3">Uncharacterized protein</fullName>
    </submittedName>
</protein>
<dbReference type="PANTHER" id="PTHR42946:SF1">
    <property type="entry name" value="PHOSPHOGLUCOMUTASE (ALPHA-D-GLUCOSE-1,6-BISPHOSPHATE-DEPENDENT)"/>
    <property type="match status" value="1"/>
</dbReference>
<dbReference type="AlphaFoldDB" id="A0A438DL85"/>